<dbReference type="KEGG" id="mcr:MCFN_02125"/>
<reference evidence="1 2" key="1">
    <citation type="journal article" date="2014" name="Genome Announc.">
        <title>Complete Genome Sequence of the Bovine Mastitis Pathogen Mycoplasma californicum Strain ST-6T (ATCC 33461T).</title>
        <authorList>
            <person name="Calcutt M.J."/>
            <person name="Foecking M.F."/>
            <person name="Fox L.K."/>
        </authorList>
    </citation>
    <scope>NUCLEOTIDE SEQUENCE [LARGE SCALE GENOMIC DNA]</scope>
    <source>
        <strain evidence="1 2">ST-6</strain>
    </source>
</reference>
<organism evidence="1 2">
    <name type="scientific">Mycoplasmopsis californica</name>
    <dbReference type="NCBI Taxonomy" id="2113"/>
    <lineage>
        <taxon>Bacteria</taxon>
        <taxon>Bacillati</taxon>
        <taxon>Mycoplasmatota</taxon>
        <taxon>Mycoplasmoidales</taxon>
        <taxon>Metamycoplasmataceae</taxon>
        <taxon>Mycoplasmopsis</taxon>
    </lineage>
</organism>
<dbReference type="Proteomes" id="UP000027088">
    <property type="component" value="Chromosome"/>
</dbReference>
<keyword evidence="2" id="KW-1185">Reference proteome</keyword>
<sequence>MLILFNRRFSRQLHLATITVFKLFEFENVIKNQKAYDELKKSALETLKNEAKIEKFKQELATKVVKDNSFIKIIEAGEKSFETQDPLQNVINMLTVINGYTISLLPISKRYGRLEVDYLDDKYVYVNNGENIGSIYKPNIEKTNAGQKNLLFLEAVDETNYEEYLEAITYTTSALMTIFETETLRKIMSIVADNVDTESTAEIDWTTEGWDQFGEVSLIRKSRKGTPKCHI</sequence>
<dbReference type="RefSeq" id="WP_038561827.1">
    <property type="nucleotide sequence ID" value="NZ_CP007521.1"/>
</dbReference>
<evidence type="ECO:0000313" key="2">
    <source>
        <dbReference type="Proteomes" id="UP000027088"/>
    </source>
</evidence>
<evidence type="ECO:0000313" key="1">
    <source>
        <dbReference type="EMBL" id="AIA29563.1"/>
    </source>
</evidence>
<dbReference type="eggNOG" id="ENOG5030NER">
    <property type="taxonomic scope" value="Bacteria"/>
</dbReference>
<dbReference type="EMBL" id="CP007521">
    <property type="protein sequence ID" value="AIA29563.1"/>
    <property type="molecule type" value="Genomic_DNA"/>
</dbReference>
<accession>A0A059XRW6</accession>
<proteinExistence type="predicted"/>
<gene>
    <name evidence="1" type="ORF">MCFN_02125</name>
</gene>
<name>A0A059XRW6_9BACT</name>
<dbReference type="AlphaFoldDB" id="A0A059XRW6"/>
<protein>
    <submittedName>
        <fullName evidence="1">Uncharacterized protein</fullName>
    </submittedName>
</protein>